<evidence type="ECO:0000313" key="8">
    <source>
        <dbReference type="Proteomes" id="UP000192520"/>
    </source>
</evidence>
<comment type="similarity">
    <text evidence="5 6">Belongs to the FtsA/MreB family.</text>
</comment>
<dbReference type="NCBIfam" id="NF010539">
    <property type="entry name" value="PRK13927.1"/>
    <property type="match status" value="1"/>
</dbReference>
<comment type="caution">
    <text evidence="6">Lacks conserved residue(s) required for the propagation of feature annotation.</text>
</comment>
<feature type="binding site" evidence="6">
    <location>
        <begin position="171"/>
        <end position="173"/>
    </location>
    <ligand>
        <name>ATP</name>
        <dbReference type="ChEBI" id="CHEBI:30616"/>
    </ligand>
</feature>
<dbReference type="Gene3D" id="3.30.420.40">
    <property type="match status" value="2"/>
</dbReference>
<evidence type="ECO:0000256" key="1">
    <source>
        <dbReference type="ARBA" id="ARBA00022490"/>
    </source>
</evidence>
<dbReference type="PANTHER" id="PTHR42749:SF1">
    <property type="entry name" value="CELL SHAPE-DETERMINING PROTEIN MREB"/>
    <property type="match status" value="1"/>
</dbReference>
<reference evidence="8" key="1">
    <citation type="submission" date="2017-03" db="EMBL/GenBank/DDBJ databases">
        <title>Novel pathways for hydrocarbon cycling and metabolic interdependencies in hydrothermal sediment communities.</title>
        <authorList>
            <person name="Dombrowski N."/>
            <person name="Seitz K."/>
            <person name="Teske A."/>
            <person name="Baker B."/>
        </authorList>
    </citation>
    <scope>NUCLEOTIDE SEQUENCE [LARGE SCALE GENOMIC DNA]</scope>
</reference>
<protein>
    <recommendedName>
        <fullName evidence="6">Cell shape-determining protein MreB</fullName>
    </recommendedName>
</protein>
<evidence type="ECO:0000256" key="6">
    <source>
        <dbReference type="HAMAP-Rule" id="MF_02207"/>
    </source>
</evidence>
<sequence length="354" mass="38042">MIDLTDKFWSYFTYDLGIDLGTANTLVFVKGKGIVVREPSAVAQHKKTKKVIAIGREAKQMMGKTPVNLVTIKPLRDGVISDFEIAEAMLKFFIHRVHQAPQLFPPKIPRPRVVIGVPYGITEVERKAVVDAVMKGGARKVFLLEEPMAAAIGAGLPIEDASGSMIVDIGGGTSEIAVISLGGIVASRSVRVAGSKMDESIVEWARQKHNLLIGEHTAERAKIMVGRVGNYSKLSKEIAIRGRDLVSGLPKEVKISSGDVAEAIASPVEVILENIRQTMEETPPELLSDLLRSGVVLAGGGSLLAGMDQAIASAIQMPVVRAEDPQTAVVRGCGKVLEDLTLLRRVLLAGPWYV</sequence>
<dbReference type="CDD" id="cd10225">
    <property type="entry name" value="ASKHA_NBD_MreB-like"/>
    <property type="match status" value="1"/>
</dbReference>
<dbReference type="SUPFAM" id="SSF53067">
    <property type="entry name" value="Actin-like ATPase domain"/>
    <property type="match status" value="2"/>
</dbReference>
<dbReference type="InterPro" id="IPR043129">
    <property type="entry name" value="ATPase_NBD"/>
</dbReference>
<feature type="binding site" evidence="6">
    <location>
        <begin position="22"/>
        <end position="24"/>
    </location>
    <ligand>
        <name>ATP</name>
        <dbReference type="ChEBI" id="CHEBI:30616"/>
    </ligand>
</feature>
<evidence type="ECO:0000256" key="5">
    <source>
        <dbReference type="ARBA" id="ARBA00023458"/>
    </source>
</evidence>
<dbReference type="EMBL" id="MZGJ01000024">
    <property type="protein sequence ID" value="OQX50698.1"/>
    <property type="molecule type" value="Genomic_DNA"/>
</dbReference>
<dbReference type="NCBIfam" id="TIGR00904">
    <property type="entry name" value="mreB"/>
    <property type="match status" value="1"/>
</dbReference>
<keyword evidence="3 6" id="KW-0067">ATP-binding</keyword>
<proteinExistence type="inferred from homology"/>
<dbReference type="GO" id="GO:0005737">
    <property type="term" value="C:cytoplasm"/>
    <property type="evidence" value="ECO:0007669"/>
    <property type="project" value="UniProtKB-SubCell"/>
</dbReference>
<dbReference type="GO" id="GO:0005524">
    <property type="term" value="F:ATP binding"/>
    <property type="evidence" value="ECO:0007669"/>
    <property type="project" value="UniProtKB-KW"/>
</dbReference>
<feature type="binding site" evidence="6">
    <location>
        <begin position="300"/>
        <end position="303"/>
    </location>
    <ligand>
        <name>ATP</name>
        <dbReference type="ChEBI" id="CHEBI:30616"/>
    </ligand>
</feature>
<dbReference type="InterPro" id="IPR056546">
    <property type="entry name" value="MreB_MamK-like"/>
</dbReference>
<evidence type="ECO:0000313" key="7">
    <source>
        <dbReference type="EMBL" id="OQX50698.1"/>
    </source>
</evidence>
<evidence type="ECO:0000256" key="2">
    <source>
        <dbReference type="ARBA" id="ARBA00022741"/>
    </source>
</evidence>
<comment type="subunit">
    <text evidence="6">Forms polymers.</text>
</comment>
<dbReference type="AlphaFoldDB" id="A0A1W9NX61"/>
<evidence type="ECO:0000256" key="4">
    <source>
        <dbReference type="ARBA" id="ARBA00022960"/>
    </source>
</evidence>
<comment type="subcellular location">
    <subcellularLocation>
        <location evidence="6">Cytoplasm</location>
    </subcellularLocation>
    <text evidence="6">Membrane-associated.</text>
</comment>
<keyword evidence="4 6" id="KW-0133">Cell shape</keyword>
<dbReference type="STRING" id="1968527.B5M47_03460"/>
<dbReference type="GO" id="GO:0000902">
    <property type="term" value="P:cell morphogenesis"/>
    <property type="evidence" value="ECO:0007669"/>
    <property type="project" value="InterPro"/>
</dbReference>
<accession>A0A1W9NX61</accession>
<dbReference type="HAMAP" id="MF_02207">
    <property type="entry name" value="MreB"/>
    <property type="match status" value="1"/>
</dbReference>
<keyword evidence="2 6" id="KW-0547">Nucleotide-binding</keyword>
<organism evidence="7 8">
    <name type="scientific">candidate division CPR3 bacterium 4484_211</name>
    <dbReference type="NCBI Taxonomy" id="1968527"/>
    <lineage>
        <taxon>Bacteria</taxon>
        <taxon>Bacteria division CPR3</taxon>
    </lineage>
</organism>
<dbReference type="PRINTS" id="PR01652">
    <property type="entry name" value="SHAPEPROTEIN"/>
</dbReference>
<dbReference type="InterPro" id="IPR004753">
    <property type="entry name" value="MreB"/>
</dbReference>
<comment type="caution">
    <text evidence="7">The sequence shown here is derived from an EMBL/GenBank/DDBJ whole genome shotgun (WGS) entry which is preliminary data.</text>
</comment>
<dbReference type="GO" id="GO:0008360">
    <property type="term" value="P:regulation of cell shape"/>
    <property type="evidence" value="ECO:0007669"/>
    <property type="project" value="UniProtKB-UniRule"/>
</dbReference>
<evidence type="ECO:0000256" key="3">
    <source>
        <dbReference type="ARBA" id="ARBA00022840"/>
    </source>
</evidence>
<comment type="function">
    <text evidence="6">Forms membrane-associated dynamic filaments that are essential for cell shape determination. Acts by regulating cell wall synthesis and cell elongation, and thus cell shape. A feedback loop between cell geometry and MreB localization may maintain elongated cell shape by targeting cell wall growth to regions of negative cell wall curvature.</text>
</comment>
<name>A0A1W9NX61_UNCC3</name>
<keyword evidence="1 6" id="KW-0963">Cytoplasm</keyword>
<dbReference type="Proteomes" id="UP000192520">
    <property type="component" value="Unassembled WGS sequence"/>
</dbReference>
<dbReference type="PANTHER" id="PTHR42749">
    <property type="entry name" value="CELL SHAPE-DETERMINING PROTEIN MREB"/>
    <property type="match status" value="1"/>
</dbReference>
<dbReference type="Pfam" id="PF06723">
    <property type="entry name" value="MreB_Mbl"/>
    <property type="match status" value="1"/>
</dbReference>
<gene>
    <name evidence="6" type="primary">mreB</name>
    <name evidence="7" type="ORF">B5M47_03460</name>
</gene>